<dbReference type="PANTHER" id="PTHR43289">
    <property type="entry name" value="MITOGEN-ACTIVATED PROTEIN KINASE KINASE KINASE 20-RELATED"/>
    <property type="match status" value="1"/>
</dbReference>
<dbReference type="AlphaFoldDB" id="A0A6J6GWZ7"/>
<evidence type="ECO:0000259" key="8">
    <source>
        <dbReference type="PROSITE" id="PS50011"/>
    </source>
</evidence>
<dbReference type="Pfam" id="PF00069">
    <property type="entry name" value="Pkinase"/>
    <property type="match status" value="1"/>
</dbReference>
<feature type="region of interest" description="Disordered" evidence="6">
    <location>
        <begin position="294"/>
        <end position="364"/>
    </location>
</feature>
<evidence type="ECO:0000313" key="9">
    <source>
        <dbReference type="EMBL" id="CAB4601168.1"/>
    </source>
</evidence>
<evidence type="ECO:0000256" key="4">
    <source>
        <dbReference type="ARBA" id="ARBA00022777"/>
    </source>
</evidence>
<sequence>MAASRESNDLIGGRYRLESTIASGGMADVWRATDLKLGRTVAVKMLRESVMNDLVVVERFRREAQALAGLTHANIVPVYDCVEEHGQVAIVMRLIEGKSLRELLDEAGEDGKPGQLTVHLTVHIGRAIAAALAKAHEKNVLHRDIKPGNILIMSKGEVLLTDFGIAKPLKASDDDQTDLTRRDVMMGTAKYLSPEQVQGRTLDARADIYSLGLVLYECLAGNAPFKGENDQATAIARLERDPTPLGGLRTDVPSTVIAVIHKMLRRKPENRFNNCTEVADALETAIKHVHDAVTPVGGMTPSMSAPTTQRPRPTLNDPLMPQREPRSTTADQQDNTPPKLRVVKDPTPKGSARATSALPPSHRTSTKRNYIPIALLLVAALVMSVMLWRGLRNTATPTGSTAVVDNVVVGPVSVVGIQSYDPNGDDGQENEAMIPALTDNNPDTSWTTVCYGNQYFGSKAGVGVVVNLSGIGIGTLKAAFDTAPWNAEVFVSTAETIPASLDEWGLRVADANSQTAGTGTFQVTSAARHVLLLLREAGKSPTCSNNNPFKGSVSDLSFTSTK</sequence>
<dbReference type="Gene3D" id="1.10.510.10">
    <property type="entry name" value="Transferase(Phosphotransferase) domain 1"/>
    <property type="match status" value="1"/>
</dbReference>
<dbReference type="Gene3D" id="3.30.200.20">
    <property type="entry name" value="Phosphorylase Kinase, domain 1"/>
    <property type="match status" value="1"/>
</dbReference>
<feature type="compositionally biased region" description="Polar residues" evidence="6">
    <location>
        <begin position="301"/>
        <end position="311"/>
    </location>
</feature>
<keyword evidence="7" id="KW-1133">Transmembrane helix</keyword>
<dbReference type="InterPro" id="IPR000719">
    <property type="entry name" value="Prot_kinase_dom"/>
</dbReference>
<evidence type="ECO:0000256" key="1">
    <source>
        <dbReference type="ARBA" id="ARBA00022527"/>
    </source>
</evidence>
<feature type="domain" description="Protein kinase" evidence="8">
    <location>
        <begin position="15"/>
        <end position="293"/>
    </location>
</feature>
<dbReference type="PANTHER" id="PTHR43289:SF6">
    <property type="entry name" value="SERINE_THREONINE-PROTEIN KINASE NEKL-3"/>
    <property type="match status" value="1"/>
</dbReference>
<dbReference type="PROSITE" id="PS50011">
    <property type="entry name" value="PROTEIN_KINASE_DOM"/>
    <property type="match status" value="1"/>
</dbReference>
<dbReference type="GO" id="GO:0004674">
    <property type="term" value="F:protein serine/threonine kinase activity"/>
    <property type="evidence" value="ECO:0007669"/>
    <property type="project" value="UniProtKB-KW"/>
</dbReference>
<dbReference type="PROSITE" id="PS00108">
    <property type="entry name" value="PROTEIN_KINASE_ST"/>
    <property type="match status" value="1"/>
</dbReference>
<keyword evidence="4" id="KW-0418">Kinase</keyword>
<protein>
    <submittedName>
        <fullName evidence="9">Unannotated protein</fullName>
    </submittedName>
</protein>
<proteinExistence type="predicted"/>
<evidence type="ECO:0000256" key="6">
    <source>
        <dbReference type="SAM" id="MobiDB-lite"/>
    </source>
</evidence>
<evidence type="ECO:0000256" key="2">
    <source>
        <dbReference type="ARBA" id="ARBA00022679"/>
    </source>
</evidence>
<dbReference type="SUPFAM" id="SSF56112">
    <property type="entry name" value="Protein kinase-like (PK-like)"/>
    <property type="match status" value="1"/>
</dbReference>
<dbReference type="InterPro" id="IPR011009">
    <property type="entry name" value="Kinase-like_dom_sf"/>
</dbReference>
<keyword evidence="5" id="KW-0067">ATP-binding</keyword>
<keyword evidence="3" id="KW-0547">Nucleotide-binding</keyword>
<dbReference type="CDD" id="cd14014">
    <property type="entry name" value="STKc_PknB_like"/>
    <property type="match status" value="1"/>
</dbReference>
<feature type="transmembrane region" description="Helical" evidence="7">
    <location>
        <begin position="370"/>
        <end position="388"/>
    </location>
</feature>
<keyword evidence="7" id="KW-0812">Transmembrane</keyword>
<evidence type="ECO:0000256" key="5">
    <source>
        <dbReference type="ARBA" id="ARBA00022840"/>
    </source>
</evidence>
<dbReference type="EMBL" id="CAEZUL010000074">
    <property type="protein sequence ID" value="CAB4601168.1"/>
    <property type="molecule type" value="Genomic_DNA"/>
</dbReference>
<keyword evidence="7" id="KW-0472">Membrane</keyword>
<name>A0A6J6GWZ7_9ZZZZ</name>
<keyword evidence="1" id="KW-0723">Serine/threonine-protein kinase</keyword>
<dbReference type="InterPro" id="IPR008271">
    <property type="entry name" value="Ser/Thr_kinase_AS"/>
</dbReference>
<feature type="compositionally biased region" description="Polar residues" evidence="6">
    <location>
        <begin position="327"/>
        <end position="336"/>
    </location>
</feature>
<organism evidence="9">
    <name type="scientific">freshwater metagenome</name>
    <dbReference type="NCBI Taxonomy" id="449393"/>
    <lineage>
        <taxon>unclassified sequences</taxon>
        <taxon>metagenomes</taxon>
        <taxon>ecological metagenomes</taxon>
    </lineage>
</organism>
<evidence type="ECO:0000256" key="7">
    <source>
        <dbReference type="SAM" id="Phobius"/>
    </source>
</evidence>
<gene>
    <name evidence="9" type="ORF">UFOPK1808_00775</name>
</gene>
<dbReference type="SMART" id="SM00220">
    <property type="entry name" value="S_TKc"/>
    <property type="match status" value="1"/>
</dbReference>
<accession>A0A6J6GWZ7</accession>
<dbReference type="FunFam" id="1.10.510.10:FF:000021">
    <property type="entry name" value="Serine/threonine protein kinase"/>
    <property type="match status" value="1"/>
</dbReference>
<dbReference type="GO" id="GO:0005524">
    <property type="term" value="F:ATP binding"/>
    <property type="evidence" value="ECO:0007669"/>
    <property type="project" value="UniProtKB-KW"/>
</dbReference>
<reference evidence="9" key="1">
    <citation type="submission" date="2020-05" db="EMBL/GenBank/DDBJ databases">
        <authorList>
            <person name="Chiriac C."/>
            <person name="Salcher M."/>
            <person name="Ghai R."/>
            <person name="Kavagutti S V."/>
        </authorList>
    </citation>
    <scope>NUCLEOTIDE SEQUENCE</scope>
</reference>
<keyword evidence="2" id="KW-0808">Transferase</keyword>
<evidence type="ECO:0000256" key="3">
    <source>
        <dbReference type="ARBA" id="ARBA00022741"/>
    </source>
</evidence>